<keyword evidence="1" id="KW-1133">Transmembrane helix</keyword>
<name>A0A365Y6H3_9BACT</name>
<feature type="transmembrane region" description="Helical" evidence="1">
    <location>
        <begin position="42"/>
        <end position="62"/>
    </location>
</feature>
<evidence type="ECO:0000313" key="2">
    <source>
        <dbReference type="EMBL" id="RBL93495.1"/>
    </source>
</evidence>
<dbReference type="Proteomes" id="UP000253410">
    <property type="component" value="Unassembled WGS sequence"/>
</dbReference>
<evidence type="ECO:0008006" key="4">
    <source>
        <dbReference type="Google" id="ProtNLM"/>
    </source>
</evidence>
<keyword evidence="1" id="KW-0472">Membrane</keyword>
<proteinExistence type="predicted"/>
<dbReference type="AlphaFoldDB" id="A0A365Y6H3"/>
<keyword evidence="1" id="KW-0812">Transmembrane</keyword>
<keyword evidence="3" id="KW-1185">Reference proteome</keyword>
<dbReference type="EMBL" id="QFFJ01000001">
    <property type="protein sequence ID" value="RBL93495.1"/>
    <property type="molecule type" value="Genomic_DNA"/>
</dbReference>
<sequence length="374" mass="43082">MSEEFENKIRDRLSEADFPFDPVAWEKMERMLDEEDKDRKTIFIWWTSAAMLLLVLVAWWLMYNPSDNVTEVTYQPEKKEDSKRNKTSWRTTETAVKTPVPIVKPPVIWHQQHICATISNKATQIQASEEHKEVLMPISGLNANDYTNKYNLNEYTKINLSPNHIATIAFYNQDSAIKRPLPRRKKWDIGVVAGPDFTVAPSFKYGNLGVDAGILLYYYFDPKIFVATGVIYNKKMYGAAPEDYQNSSVNIPYDKLEKISASCSMLDIPLNLNYTFLSGKKDRTSATLGLSNYFMLKEKYRYQYEYTDPKELTIQNQRPNYLSVLNAGILYQREVSHQLLLGIQPYVKIPLNGVGYGQVKLYSAGITLQLTLTR</sequence>
<dbReference type="RefSeq" id="WP_113616093.1">
    <property type="nucleotide sequence ID" value="NZ_QFFJ01000001.1"/>
</dbReference>
<organism evidence="2 3">
    <name type="scientific">Chitinophaga flava</name>
    <dbReference type="NCBI Taxonomy" id="2259036"/>
    <lineage>
        <taxon>Bacteria</taxon>
        <taxon>Pseudomonadati</taxon>
        <taxon>Bacteroidota</taxon>
        <taxon>Chitinophagia</taxon>
        <taxon>Chitinophagales</taxon>
        <taxon>Chitinophagaceae</taxon>
        <taxon>Chitinophaga</taxon>
    </lineage>
</organism>
<gene>
    <name evidence="2" type="ORF">DF182_13350</name>
</gene>
<comment type="caution">
    <text evidence="2">The sequence shown here is derived from an EMBL/GenBank/DDBJ whole genome shotgun (WGS) entry which is preliminary data.</text>
</comment>
<protein>
    <recommendedName>
        <fullName evidence="4">Outer membrane protein beta-barrel domain-containing protein</fullName>
    </recommendedName>
</protein>
<reference evidence="2 3" key="1">
    <citation type="submission" date="2018-05" db="EMBL/GenBank/DDBJ databases">
        <title>Chitinophaga sp. K3CV102501T nov., isolated from isolated from a monsoon evergreen broad-leaved forest soil.</title>
        <authorList>
            <person name="Lv Y."/>
        </authorList>
    </citation>
    <scope>NUCLEOTIDE SEQUENCE [LARGE SCALE GENOMIC DNA]</scope>
    <source>
        <strain evidence="2 3">GDMCC 1.1325</strain>
    </source>
</reference>
<dbReference type="OrthoDB" id="1523584at2"/>
<evidence type="ECO:0000256" key="1">
    <source>
        <dbReference type="SAM" id="Phobius"/>
    </source>
</evidence>
<accession>A0A365Y6H3</accession>
<evidence type="ECO:0000313" key="3">
    <source>
        <dbReference type="Proteomes" id="UP000253410"/>
    </source>
</evidence>